<evidence type="ECO:0000313" key="2">
    <source>
        <dbReference type="Proteomes" id="UP000217720"/>
    </source>
</evidence>
<protein>
    <submittedName>
        <fullName evidence="1">Uncharacterized protein</fullName>
    </submittedName>
</protein>
<accession>A0A2A3ZI97</accession>
<dbReference type="EMBL" id="NRGO01000004">
    <property type="protein sequence ID" value="PCC51244.1"/>
    <property type="molecule type" value="Genomic_DNA"/>
</dbReference>
<dbReference type="AlphaFoldDB" id="A0A2A3ZI97"/>
<name>A0A2A3ZI97_BREAU</name>
<proteinExistence type="predicted"/>
<organism evidence="1 2">
    <name type="scientific">Brevibacterium aurantiacum</name>
    <dbReference type="NCBI Taxonomy" id="273384"/>
    <lineage>
        <taxon>Bacteria</taxon>
        <taxon>Bacillati</taxon>
        <taxon>Actinomycetota</taxon>
        <taxon>Actinomycetes</taxon>
        <taxon>Micrococcales</taxon>
        <taxon>Brevibacteriaceae</taxon>
        <taxon>Brevibacterium</taxon>
    </lineage>
</organism>
<sequence length="93" mass="10543">MYTLLNNAESSKFDLYLPGRLVASLHYTIEEDENAMMFIYCESIEPEEAAQHCTELMKRALEDVHSRRMKITISCPIAMKYVNGSADNGPVPV</sequence>
<dbReference type="RefSeq" id="WP_096159587.1">
    <property type="nucleotide sequence ID" value="NZ_NRGO01000004.1"/>
</dbReference>
<evidence type="ECO:0000313" key="1">
    <source>
        <dbReference type="EMBL" id="PCC51244.1"/>
    </source>
</evidence>
<dbReference type="Gene3D" id="3.40.630.30">
    <property type="match status" value="1"/>
</dbReference>
<gene>
    <name evidence="1" type="ORF">CIK62_01625</name>
</gene>
<dbReference type="Proteomes" id="UP000217720">
    <property type="component" value="Unassembled WGS sequence"/>
</dbReference>
<comment type="caution">
    <text evidence="1">The sequence shown here is derived from an EMBL/GenBank/DDBJ whole genome shotgun (WGS) entry which is preliminary data.</text>
</comment>
<reference evidence="1 2" key="1">
    <citation type="journal article" date="2017" name="Elife">
        <title>Extensive horizontal gene transfer in cheese-associated bacteria.</title>
        <authorList>
            <person name="Bonham K.S."/>
            <person name="Wolfe B.E."/>
            <person name="Dutton R.J."/>
        </authorList>
    </citation>
    <scope>NUCLEOTIDE SEQUENCE [LARGE SCALE GENOMIC DNA]</scope>
    <source>
        <strain evidence="1 2">900_6</strain>
    </source>
</reference>